<dbReference type="Proteomes" id="UP000606003">
    <property type="component" value="Unassembled WGS sequence"/>
</dbReference>
<keyword evidence="1" id="KW-0472">Membrane</keyword>
<gene>
    <name evidence="2" type="ORF">IC234_03465</name>
</gene>
<keyword evidence="1" id="KW-0812">Transmembrane</keyword>
<proteinExistence type="predicted"/>
<sequence>MVDVLKYTGIGGLGLVLIFVFFRHLISQPLFTKLKHDESYTIIKSIVYGCLVLSLLSLCIYAFVKYNELGLSGIKNKPFNKTYRDTSSWEDAGGGWMKRKIDKEYLISPSIPIEKSKLKSFTSNTIGDSFNKFIELNDEQIVYLDIYLNSKEIRVGTEFYDNGDKVNYDQLITFLVRNKGKDTINGNNYEVLGHPSLNRYVYEMKYGNYCIKGYFRVSVVPGYMDFGHGYVKLYAQNVSLR</sequence>
<keyword evidence="1" id="KW-1133">Transmembrane helix</keyword>
<dbReference type="EMBL" id="JACXAC010000001">
    <property type="protein sequence ID" value="MBD2721173.1"/>
    <property type="molecule type" value="Genomic_DNA"/>
</dbReference>
<reference evidence="2 3" key="1">
    <citation type="submission" date="2020-09" db="EMBL/GenBank/DDBJ databases">
        <authorList>
            <person name="Kim M.K."/>
        </authorList>
    </citation>
    <scope>NUCLEOTIDE SEQUENCE [LARGE SCALE GENOMIC DNA]</scope>
    <source>
        <strain evidence="2 3">BT189</strain>
    </source>
</reference>
<feature type="transmembrane region" description="Helical" evidence="1">
    <location>
        <begin position="7"/>
        <end position="26"/>
    </location>
</feature>
<protein>
    <recommendedName>
        <fullName evidence="4">SMODS-associating 2TM beta-strand rich effector domain-containing protein</fullName>
    </recommendedName>
</protein>
<evidence type="ECO:0008006" key="4">
    <source>
        <dbReference type="Google" id="ProtNLM"/>
    </source>
</evidence>
<name>A0ABR8JQW8_9BACT</name>
<organism evidence="2 3">
    <name type="scientific">Hymenobacter armeniacus</name>
    <dbReference type="NCBI Taxonomy" id="2771358"/>
    <lineage>
        <taxon>Bacteria</taxon>
        <taxon>Pseudomonadati</taxon>
        <taxon>Bacteroidota</taxon>
        <taxon>Cytophagia</taxon>
        <taxon>Cytophagales</taxon>
        <taxon>Hymenobacteraceae</taxon>
        <taxon>Hymenobacter</taxon>
    </lineage>
</organism>
<evidence type="ECO:0000256" key="1">
    <source>
        <dbReference type="SAM" id="Phobius"/>
    </source>
</evidence>
<evidence type="ECO:0000313" key="3">
    <source>
        <dbReference type="Proteomes" id="UP000606003"/>
    </source>
</evidence>
<keyword evidence="3" id="KW-1185">Reference proteome</keyword>
<accession>A0ABR8JQW8</accession>
<comment type="caution">
    <text evidence="2">The sequence shown here is derived from an EMBL/GenBank/DDBJ whole genome shotgun (WGS) entry which is preliminary data.</text>
</comment>
<evidence type="ECO:0000313" key="2">
    <source>
        <dbReference type="EMBL" id="MBD2721173.1"/>
    </source>
</evidence>
<feature type="transmembrane region" description="Helical" evidence="1">
    <location>
        <begin position="46"/>
        <end position="64"/>
    </location>
</feature>